<evidence type="ECO:0000259" key="10">
    <source>
        <dbReference type="PROSITE" id="PS01186"/>
    </source>
</evidence>
<evidence type="ECO:0000256" key="5">
    <source>
        <dbReference type="ARBA" id="ARBA00022737"/>
    </source>
</evidence>
<dbReference type="InterPro" id="IPR001881">
    <property type="entry name" value="EGF-like_Ca-bd_dom"/>
</dbReference>
<keyword evidence="13" id="KW-1185">Reference proteome</keyword>
<reference evidence="12 13" key="2">
    <citation type="journal article" date="2023" name="BMC Biol.">
        <title>The compact genome of the sponge Oopsacas minuta (Hexactinellida) is lacking key metazoan core genes.</title>
        <authorList>
            <person name="Santini S."/>
            <person name="Schenkelaars Q."/>
            <person name="Jourda C."/>
            <person name="Duchesne M."/>
            <person name="Belahbib H."/>
            <person name="Rocher C."/>
            <person name="Selva M."/>
            <person name="Riesgo A."/>
            <person name="Vervoort M."/>
            <person name="Leys S.P."/>
            <person name="Kodjabachian L."/>
            <person name="Le Bivic A."/>
            <person name="Borchiellini C."/>
            <person name="Claverie J.M."/>
            <person name="Renard E."/>
        </authorList>
    </citation>
    <scope>NUCLEOTIDE SEQUENCE [LARGE SCALE GENOMIC DNA]</scope>
    <source>
        <strain evidence="12">SPO-2</strain>
    </source>
</reference>
<accession>A0AAV7K3Y7</accession>
<evidence type="ECO:0000256" key="2">
    <source>
        <dbReference type="ARBA" id="ARBA00022525"/>
    </source>
</evidence>
<feature type="domain" description="EGF-like" evidence="10">
    <location>
        <begin position="432"/>
        <end position="446"/>
    </location>
</feature>
<dbReference type="Pfam" id="PF13855">
    <property type="entry name" value="LRR_8"/>
    <property type="match status" value="1"/>
</dbReference>
<dbReference type="InterPro" id="IPR052080">
    <property type="entry name" value="vWF_C/EGF_Fibrillin"/>
</dbReference>
<keyword evidence="8" id="KW-1133">Transmembrane helix</keyword>
<dbReference type="CDD" id="cd00054">
    <property type="entry name" value="EGF_CA"/>
    <property type="match status" value="1"/>
</dbReference>
<evidence type="ECO:0000256" key="7">
    <source>
        <dbReference type="ARBA" id="ARBA00023180"/>
    </source>
</evidence>
<dbReference type="InterPro" id="IPR049883">
    <property type="entry name" value="NOTCH1_EGF-like"/>
</dbReference>
<dbReference type="SUPFAM" id="SSF57196">
    <property type="entry name" value="EGF/Laminin"/>
    <property type="match status" value="2"/>
</dbReference>
<dbReference type="InterPro" id="IPR032675">
    <property type="entry name" value="LRR_dom_sf"/>
</dbReference>
<evidence type="ECO:0000313" key="13">
    <source>
        <dbReference type="Proteomes" id="UP001165289"/>
    </source>
</evidence>
<feature type="chain" id="PRO_5044715935" evidence="9">
    <location>
        <begin position="25"/>
        <end position="590"/>
    </location>
</feature>
<keyword evidence="2" id="KW-0964">Secreted</keyword>
<dbReference type="Proteomes" id="UP001165289">
    <property type="component" value="Unassembled WGS sequence"/>
</dbReference>
<reference evidence="12" key="1">
    <citation type="submission" date="2022-02" db="EMBL/GenBank/DDBJ databases">
        <authorList>
            <person name="Santini S."/>
            <person name="Jourda C."/>
            <person name="Belahbib H."/>
            <person name="Rocher C."/>
            <person name="Selva M."/>
            <person name="Borchiellini C."/>
            <person name="Renard E."/>
        </authorList>
    </citation>
    <scope>NUCLEOTIDE SEQUENCE</scope>
    <source>
        <strain evidence="12">SPO-2</strain>
    </source>
</reference>
<evidence type="ECO:0000256" key="9">
    <source>
        <dbReference type="SAM" id="SignalP"/>
    </source>
</evidence>
<dbReference type="GO" id="GO:0005576">
    <property type="term" value="C:extracellular region"/>
    <property type="evidence" value="ECO:0007669"/>
    <property type="project" value="UniProtKB-SubCell"/>
</dbReference>
<evidence type="ECO:0000256" key="8">
    <source>
        <dbReference type="SAM" id="Phobius"/>
    </source>
</evidence>
<dbReference type="SUPFAM" id="SSF52058">
    <property type="entry name" value="L domain-like"/>
    <property type="match status" value="1"/>
</dbReference>
<dbReference type="PANTHER" id="PTHR47333">
    <property type="entry name" value="VON WILLEBRAND FACTOR C AND EGF DOMAIN-CONTAINING PROTEIN"/>
    <property type="match status" value="1"/>
</dbReference>
<dbReference type="SMART" id="SM00179">
    <property type="entry name" value="EGF_CA"/>
    <property type="match status" value="2"/>
</dbReference>
<keyword evidence="5" id="KW-0677">Repeat</keyword>
<dbReference type="PROSITE" id="PS01186">
    <property type="entry name" value="EGF_2"/>
    <property type="match status" value="1"/>
</dbReference>
<dbReference type="PANTHER" id="PTHR47333:SF4">
    <property type="entry name" value="EGF-LIKE DOMAIN-CONTAINING PROTEIN"/>
    <property type="match status" value="1"/>
</dbReference>
<dbReference type="InterPro" id="IPR001611">
    <property type="entry name" value="Leu-rich_rpt"/>
</dbReference>
<dbReference type="PROSITE" id="PS01187">
    <property type="entry name" value="EGF_CA"/>
    <property type="match status" value="1"/>
</dbReference>
<evidence type="ECO:0000313" key="12">
    <source>
        <dbReference type="EMBL" id="KAI6655947.1"/>
    </source>
</evidence>
<organism evidence="12 13">
    <name type="scientific">Oopsacas minuta</name>
    <dbReference type="NCBI Taxonomy" id="111878"/>
    <lineage>
        <taxon>Eukaryota</taxon>
        <taxon>Metazoa</taxon>
        <taxon>Porifera</taxon>
        <taxon>Hexactinellida</taxon>
        <taxon>Hexasterophora</taxon>
        <taxon>Lyssacinosida</taxon>
        <taxon>Leucopsacidae</taxon>
        <taxon>Oopsacas</taxon>
    </lineage>
</organism>
<dbReference type="InterPro" id="IPR000152">
    <property type="entry name" value="EGF-type_Asp/Asn_hydroxyl_site"/>
</dbReference>
<dbReference type="Pfam" id="PF07645">
    <property type="entry name" value="EGF_CA"/>
    <property type="match status" value="2"/>
</dbReference>
<dbReference type="GO" id="GO:0005509">
    <property type="term" value="F:calcium ion binding"/>
    <property type="evidence" value="ECO:0007669"/>
    <property type="project" value="InterPro"/>
</dbReference>
<evidence type="ECO:0000256" key="3">
    <source>
        <dbReference type="ARBA" id="ARBA00022536"/>
    </source>
</evidence>
<evidence type="ECO:0000256" key="1">
    <source>
        <dbReference type="ARBA" id="ARBA00004613"/>
    </source>
</evidence>
<proteinExistence type="predicted"/>
<dbReference type="Gene3D" id="3.80.10.10">
    <property type="entry name" value="Ribonuclease Inhibitor"/>
    <property type="match status" value="1"/>
</dbReference>
<feature type="signal peptide" evidence="9">
    <location>
        <begin position="1"/>
        <end position="24"/>
    </location>
</feature>
<dbReference type="AlphaFoldDB" id="A0AAV7K3Y7"/>
<feature type="transmembrane region" description="Helical" evidence="8">
    <location>
        <begin position="505"/>
        <end position="533"/>
    </location>
</feature>
<dbReference type="FunFam" id="2.10.25.10:FF:000014">
    <property type="entry name" value="Latent-transforming growth factor beta-binding protein 3"/>
    <property type="match status" value="1"/>
</dbReference>
<dbReference type="InterPro" id="IPR018097">
    <property type="entry name" value="EGF_Ca-bd_CS"/>
</dbReference>
<keyword evidence="6" id="KW-1015">Disulfide bond</keyword>
<dbReference type="Gene3D" id="2.10.25.10">
    <property type="entry name" value="Laminin"/>
    <property type="match status" value="2"/>
</dbReference>
<dbReference type="EMBL" id="JAKMXF010000166">
    <property type="protein sequence ID" value="KAI6655944.1"/>
    <property type="molecule type" value="Genomic_DNA"/>
</dbReference>
<dbReference type="InterPro" id="IPR000742">
    <property type="entry name" value="EGF"/>
</dbReference>
<name>A0AAV7K3Y7_9METZ</name>
<evidence type="ECO:0000256" key="4">
    <source>
        <dbReference type="ARBA" id="ARBA00022729"/>
    </source>
</evidence>
<dbReference type="EMBL" id="JAKMXF010000166">
    <property type="protein sequence ID" value="KAI6655947.1"/>
    <property type="molecule type" value="Genomic_DNA"/>
</dbReference>
<keyword evidence="3" id="KW-0245">EGF-like domain</keyword>
<protein>
    <submittedName>
        <fullName evidence="12">CD93 antigen</fullName>
    </submittedName>
</protein>
<evidence type="ECO:0000313" key="11">
    <source>
        <dbReference type="EMBL" id="KAI6655944.1"/>
    </source>
</evidence>
<keyword evidence="8" id="KW-0812">Transmembrane</keyword>
<keyword evidence="7" id="KW-0325">Glycoprotein</keyword>
<keyword evidence="8" id="KW-0472">Membrane</keyword>
<evidence type="ECO:0000256" key="6">
    <source>
        <dbReference type="ARBA" id="ARBA00023157"/>
    </source>
</evidence>
<comment type="caution">
    <text evidence="12">The sequence shown here is derived from an EMBL/GenBank/DDBJ whole genome shotgun (WGS) entry which is preliminary data.</text>
</comment>
<dbReference type="SMART" id="SM00181">
    <property type="entry name" value="EGF"/>
    <property type="match status" value="2"/>
</dbReference>
<sequence>MKSISKVLLLCILVFRHSAVLVSGNCGNTIVTCFEDGDELDCEVRGHDTEAIQEKIYECSQGSYHYLDIEILVGGAGTTLNINIPSNIEILEIENQFYEPIFVETSTINYNVTKLIFYYYEVFINHNDFFTYFPNLEYYEATTLGSNLMPFFSQNIHLIEIEVESSFIREESSRVIDRTLVGGLDKLEKLYWESGGITKLMSDSFKGTYKLRRLSINNNEIHELYDCTFDGLHELDTIYLSNNDITTVGEYTFIDLDALEDVRLGLNPSFPLSTLTLAKSITQIHLDNYNPTLLSPEIFEQFPQLSYLSFEYIAFDCTCETEWIYILEDVYNVEIELDSYNFCPGNPGLQVDDPSLYVGCVNPDYPCFNDSIVCQGYNWYRVDTETGCNCTYPPERALYNNSSFVCSDIDECEDSSITCQGNCINTLGSYTCDCGEGFVNLNETFCNDVNECGVNNGGCSQNCTNTIGSFYCSCFEGYNISTSNNSDCEFITISPQISNFGETEYIIVVFAVIIFVLIILLVLLIVVILFLLYHFRGLYTKYVPEYNPTIAELDRMKEVAPIIGNPLPESEVETLKHANVALQVETNFDI</sequence>
<comment type="subcellular location">
    <subcellularLocation>
        <location evidence="1">Secreted</location>
    </subcellularLocation>
</comment>
<gene>
    <name evidence="11" type="ORF">LOD99_1678</name>
    <name evidence="12" type="ORF">LOD99_1681</name>
</gene>
<keyword evidence="4 9" id="KW-0732">Signal</keyword>
<dbReference type="PROSITE" id="PS00010">
    <property type="entry name" value="ASX_HYDROXYL"/>
    <property type="match status" value="1"/>
</dbReference>